<dbReference type="RefSeq" id="WP_380034609.1">
    <property type="nucleotide sequence ID" value="NZ_JBHSHB010000023.1"/>
</dbReference>
<feature type="domain" description="Acyltransferase 3" evidence="2">
    <location>
        <begin position="13"/>
        <end position="355"/>
    </location>
</feature>
<dbReference type="EC" id="2.3.-.-" evidence="3"/>
<keyword evidence="1" id="KW-1133">Transmembrane helix</keyword>
<feature type="transmembrane region" description="Helical" evidence="1">
    <location>
        <begin position="269"/>
        <end position="290"/>
    </location>
</feature>
<dbReference type="InterPro" id="IPR050879">
    <property type="entry name" value="Acyltransferase_3"/>
</dbReference>
<feature type="transmembrane region" description="Helical" evidence="1">
    <location>
        <begin position="341"/>
        <end position="362"/>
    </location>
</feature>
<name>A0ABV9LBG7_9FLAO</name>
<feature type="transmembrane region" description="Helical" evidence="1">
    <location>
        <begin position="148"/>
        <end position="165"/>
    </location>
</feature>
<feature type="transmembrane region" description="Helical" evidence="1">
    <location>
        <begin position="12"/>
        <end position="35"/>
    </location>
</feature>
<dbReference type="Proteomes" id="UP001595878">
    <property type="component" value="Unassembled WGS sequence"/>
</dbReference>
<reference evidence="4" key="1">
    <citation type="journal article" date="2019" name="Int. J. Syst. Evol. Microbiol.">
        <title>The Global Catalogue of Microorganisms (GCM) 10K type strain sequencing project: providing services to taxonomists for standard genome sequencing and annotation.</title>
        <authorList>
            <consortium name="The Broad Institute Genomics Platform"/>
            <consortium name="The Broad Institute Genome Sequencing Center for Infectious Disease"/>
            <person name="Wu L."/>
            <person name="Ma J."/>
        </authorList>
    </citation>
    <scope>NUCLEOTIDE SEQUENCE [LARGE SCALE GENOMIC DNA]</scope>
    <source>
        <strain evidence="4">CGMCC 4.7427</strain>
    </source>
</reference>
<keyword evidence="1" id="KW-0812">Transmembrane</keyword>
<feature type="transmembrane region" description="Helical" evidence="1">
    <location>
        <begin position="241"/>
        <end position="257"/>
    </location>
</feature>
<comment type="caution">
    <text evidence="3">The sequence shown here is derived from an EMBL/GenBank/DDBJ whole genome shotgun (WGS) entry which is preliminary data.</text>
</comment>
<keyword evidence="3" id="KW-0012">Acyltransferase</keyword>
<sequence length="381" mass="44008">MTSSSSSRQRVFGLDLMRAIAILAVLGSHILYIFPEQYGGVIPLLQLGGVMGVEIFFVLSGYLIGSILLRLFVKEDFGMRDVKYFLVRRWFRTLPSYYLALVLNILLVIAIGRQLPKNIPYYFLFLQNFSSGMEVFFTESWSLPVEEVAYIIGPLLLYVVVYAFAKAKKETLFLGSTIAVIIVFLITKLLYHFTTPTLNAQQWNINLKAVVIYRIDAIYYGVLAAYLSHKYPNHWLKHKQLLFALGVILFFGFQFVLGKYSLDPVAASFIWDVIYLPLTSIAIALTLPVLSSWRQAPRFIAVPIRYVSITSYAVYLLHYGLLLQGMRWLWPIELLSFNERVGYAAIYFILLFLIAGLWYRLYEKPMTDLRDKHFITSRYKH</sequence>
<dbReference type="GO" id="GO:0016746">
    <property type="term" value="F:acyltransferase activity"/>
    <property type="evidence" value="ECO:0007669"/>
    <property type="project" value="UniProtKB-KW"/>
</dbReference>
<dbReference type="EMBL" id="JBHSHB010000023">
    <property type="protein sequence ID" value="MFC4691116.1"/>
    <property type="molecule type" value="Genomic_DNA"/>
</dbReference>
<keyword evidence="3" id="KW-0808">Transferase</keyword>
<keyword evidence="1" id="KW-0472">Membrane</keyword>
<evidence type="ECO:0000313" key="4">
    <source>
        <dbReference type="Proteomes" id="UP001595878"/>
    </source>
</evidence>
<protein>
    <submittedName>
        <fullName evidence="3">Acyltransferase family protein</fullName>
        <ecNumber evidence="3">2.3.-.-</ecNumber>
    </submittedName>
</protein>
<evidence type="ECO:0000313" key="3">
    <source>
        <dbReference type="EMBL" id="MFC4691116.1"/>
    </source>
</evidence>
<organism evidence="3 4">
    <name type="scientific">Dokdonia genika</name>
    <dbReference type="NCBI Taxonomy" id="308113"/>
    <lineage>
        <taxon>Bacteria</taxon>
        <taxon>Pseudomonadati</taxon>
        <taxon>Bacteroidota</taxon>
        <taxon>Flavobacteriia</taxon>
        <taxon>Flavobacteriales</taxon>
        <taxon>Flavobacteriaceae</taxon>
        <taxon>Dokdonia</taxon>
    </lineage>
</organism>
<dbReference type="PANTHER" id="PTHR23028">
    <property type="entry name" value="ACETYLTRANSFERASE"/>
    <property type="match status" value="1"/>
</dbReference>
<feature type="transmembrane region" description="Helical" evidence="1">
    <location>
        <begin position="55"/>
        <end position="73"/>
    </location>
</feature>
<proteinExistence type="predicted"/>
<dbReference type="PANTHER" id="PTHR23028:SF53">
    <property type="entry name" value="ACYL_TRANSF_3 DOMAIN-CONTAINING PROTEIN"/>
    <property type="match status" value="1"/>
</dbReference>
<dbReference type="Pfam" id="PF01757">
    <property type="entry name" value="Acyl_transf_3"/>
    <property type="match status" value="1"/>
</dbReference>
<feature type="transmembrane region" description="Helical" evidence="1">
    <location>
        <begin position="302"/>
        <end position="321"/>
    </location>
</feature>
<keyword evidence="4" id="KW-1185">Reference proteome</keyword>
<accession>A0ABV9LBG7</accession>
<evidence type="ECO:0000259" key="2">
    <source>
        <dbReference type="Pfam" id="PF01757"/>
    </source>
</evidence>
<dbReference type="InterPro" id="IPR002656">
    <property type="entry name" value="Acyl_transf_3_dom"/>
</dbReference>
<evidence type="ECO:0000256" key="1">
    <source>
        <dbReference type="SAM" id="Phobius"/>
    </source>
</evidence>
<feature type="transmembrane region" description="Helical" evidence="1">
    <location>
        <begin position="94"/>
        <end position="115"/>
    </location>
</feature>
<feature type="transmembrane region" description="Helical" evidence="1">
    <location>
        <begin position="211"/>
        <end position="229"/>
    </location>
</feature>
<feature type="transmembrane region" description="Helical" evidence="1">
    <location>
        <begin position="172"/>
        <end position="191"/>
    </location>
</feature>
<gene>
    <name evidence="3" type="ORF">ACFO5T_11795</name>
</gene>